<protein>
    <recommendedName>
        <fullName evidence="1">Stage 0 sporulation protein A homolog</fullName>
    </recommendedName>
</protein>
<dbReference type="Pfam" id="PF00072">
    <property type="entry name" value="Response_reg"/>
    <property type="match status" value="2"/>
</dbReference>
<gene>
    <name evidence="7" type="ORF">NE695_17275</name>
</gene>
<dbReference type="RefSeq" id="WP_066862369.1">
    <property type="nucleotide sequence ID" value="NZ_CABKVV010000013.1"/>
</dbReference>
<dbReference type="Pfam" id="PF00990">
    <property type="entry name" value="GGDEF"/>
    <property type="match status" value="2"/>
</dbReference>
<feature type="domain" description="Response regulatory" evidence="4">
    <location>
        <begin position="6"/>
        <end position="123"/>
    </location>
</feature>
<dbReference type="PROSITE" id="PS50887">
    <property type="entry name" value="GGDEF"/>
    <property type="match status" value="2"/>
</dbReference>
<comment type="caution">
    <text evidence="3">Lacks conserved residue(s) required for the propagation of feature annotation.</text>
</comment>
<organism evidence="7 8">
    <name type="scientific">Neglectibacter timonensis</name>
    <dbReference type="NCBI Taxonomy" id="1776382"/>
    <lineage>
        <taxon>Bacteria</taxon>
        <taxon>Bacillati</taxon>
        <taxon>Bacillota</taxon>
        <taxon>Clostridia</taxon>
        <taxon>Eubacteriales</taxon>
        <taxon>Oscillospiraceae</taxon>
        <taxon>Neglectibacter</taxon>
    </lineage>
</organism>
<keyword evidence="3" id="KW-0597">Phosphoprotein</keyword>
<feature type="domain" description="Response regulatory" evidence="4">
    <location>
        <begin position="569"/>
        <end position="683"/>
    </location>
</feature>
<proteinExistence type="predicted"/>
<evidence type="ECO:0000256" key="3">
    <source>
        <dbReference type="PROSITE-ProRule" id="PRU00169"/>
    </source>
</evidence>
<dbReference type="Gene3D" id="3.30.70.270">
    <property type="match status" value="2"/>
</dbReference>
<dbReference type="PANTHER" id="PTHR33121">
    <property type="entry name" value="CYCLIC DI-GMP PHOSPHODIESTERASE PDEF"/>
    <property type="match status" value="1"/>
</dbReference>
<dbReference type="GeneID" id="90531844"/>
<dbReference type="InterPro" id="IPR001633">
    <property type="entry name" value="EAL_dom"/>
</dbReference>
<dbReference type="Pfam" id="PF00563">
    <property type="entry name" value="EAL"/>
    <property type="match status" value="1"/>
</dbReference>
<dbReference type="CDD" id="cd01949">
    <property type="entry name" value="GGDEF"/>
    <property type="match status" value="1"/>
</dbReference>
<dbReference type="SUPFAM" id="SSF55073">
    <property type="entry name" value="Nucleotide cyclase"/>
    <property type="match status" value="2"/>
</dbReference>
<dbReference type="SUPFAM" id="SSF141868">
    <property type="entry name" value="EAL domain-like"/>
    <property type="match status" value="1"/>
</dbReference>
<evidence type="ECO:0000259" key="6">
    <source>
        <dbReference type="PROSITE" id="PS50887"/>
    </source>
</evidence>
<dbReference type="EMBL" id="JANFZH010000063">
    <property type="protein sequence ID" value="MCQ4841665.1"/>
    <property type="molecule type" value="Genomic_DNA"/>
</dbReference>
<evidence type="ECO:0000259" key="4">
    <source>
        <dbReference type="PROSITE" id="PS50110"/>
    </source>
</evidence>
<dbReference type="InterPro" id="IPR000160">
    <property type="entry name" value="GGDEF_dom"/>
</dbReference>
<dbReference type="PANTHER" id="PTHR33121:SF70">
    <property type="entry name" value="SIGNALING PROTEIN YKOW"/>
    <property type="match status" value="1"/>
</dbReference>
<evidence type="ECO:0000256" key="2">
    <source>
        <dbReference type="ARBA" id="ARBA00024867"/>
    </source>
</evidence>
<keyword evidence="8" id="KW-1185">Reference proteome</keyword>
<dbReference type="CDD" id="cd00156">
    <property type="entry name" value="REC"/>
    <property type="match status" value="1"/>
</dbReference>
<sequence>MLSQKKILVVEDNAINREMLRAILSAEYEVLEAKNGKEALEVLNEFGENISLILLDIVMPVMDGYTFLSVVKENSAYSAIPVIVTTQSDGESDEVTALSHGAADFVAKPYKPQIILHRVASIINLRETAAMINLIQYDRLTGLYSKEFFYQRVKEILIRNPDREYDIVCSDIENFKLVNDAFGIPAGDRLLCDVAALYKDRVGNRGICGRFNADQFACLLEHRWTYTNDLFLEALNQINELTNARNVVMKWGIYRVKGRSASVEQMCDRALLAAQSIKGQYGKYFAEYNDELRNKLLREQAITDEMEQALEQGQFEIYLQPKYRIKDDSLAGAEALVRWNHPKWGIQSPAEFIPLFEKNGFITKLDQYVWDKTCRVLHEWEDKGYPELSVSVNVSRADIYHADLVGILVHTVKKYGLPPSRLHLEITESAYTENPKQIIDTVNNLREQGFVIEMDDFGSGYSSLNMLNDMPIDVLKLDMKFIQNETAKPVNQGILRFIMGLARWMNLSVVAEGVETGEQLERLREIGCDFVQGYFFAKPMPCAEFESLMVPQGGLARQSVSEMGREKQVLLVADENEEYRERVRKTFEARYEVIECSDGAEALEKVAECNRQVTAVILSLELSDGFSALEALRIENCVWNIPVIGTGAADPEVEEMALEQGAADYAAKPHTMKSLWKRVIRVTGFDCWIGEEETLLENEVYRDHLTSLLNRCGLEMAVKELKKEDTPLAFCLFYVGNLKWVNGESDCHSKNLLLKRIGEVLRRHTRKADMVSRFGEDEFVVIMRQLGSEETAVKKGEEICRKIELCAGGVSGKCICGTEIWDVDEPMSEVVERAYLALYRAKSKNAGG</sequence>
<dbReference type="CDD" id="cd01948">
    <property type="entry name" value="EAL"/>
    <property type="match status" value="1"/>
</dbReference>
<dbReference type="Proteomes" id="UP001524473">
    <property type="component" value="Unassembled WGS sequence"/>
</dbReference>
<feature type="modified residue" description="4-aspartylphosphate" evidence="3">
    <location>
        <position position="56"/>
    </location>
</feature>
<comment type="function">
    <text evidence="2">May play the central regulatory role in sporulation. It may be an element of the effector pathway responsible for the activation of sporulation genes in response to nutritional stress. Spo0A may act in concert with spo0H (a sigma factor) to control the expression of some genes that are critical to the sporulation process.</text>
</comment>
<name>A0ABT1S555_9FIRM</name>
<evidence type="ECO:0000313" key="7">
    <source>
        <dbReference type="EMBL" id="MCQ4841665.1"/>
    </source>
</evidence>
<evidence type="ECO:0000313" key="8">
    <source>
        <dbReference type="Proteomes" id="UP001524473"/>
    </source>
</evidence>
<feature type="domain" description="GGDEF" evidence="6">
    <location>
        <begin position="726"/>
        <end position="848"/>
    </location>
</feature>
<dbReference type="InterPro" id="IPR035919">
    <property type="entry name" value="EAL_sf"/>
</dbReference>
<dbReference type="SMART" id="SM00448">
    <property type="entry name" value="REC"/>
    <property type="match status" value="2"/>
</dbReference>
<dbReference type="InterPro" id="IPR029787">
    <property type="entry name" value="Nucleotide_cyclase"/>
</dbReference>
<dbReference type="NCBIfam" id="TIGR00254">
    <property type="entry name" value="GGDEF"/>
    <property type="match status" value="2"/>
</dbReference>
<comment type="caution">
    <text evidence="7">The sequence shown here is derived from an EMBL/GenBank/DDBJ whole genome shotgun (WGS) entry which is preliminary data.</text>
</comment>
<dbReference type="InterPro" id="IPR001789">
    <property type="entry name" value="Sig_transdc_resp-reg_receiver"/>
</dbReference>
<dbReference type="Gene3D" id="3.20.20.450">
    <property type="entry name" value="EAL domain"/>
    <property type="match status" value="1"/>
</dbReference>
<dbReference type="PROSITE" id="PS50883">
    <property type="entry name" value="EAL"/>
    <property type="match status" value="1"/>
</dbReference>
<accession>A0ABT1S555</accession>
<dbReference type="PROSITE" id="PS50110">
    <property type="entry name" value="RESPONSE_REGULATORY"/>
    <property type="match status" value="2"/>
</dbReference>
<evidence type="ECO:0000259" key="5">
    <source>
        <dbReference type="PROSITE" id="PS50883"/>
    </source>
</evidence>
<dbReference type="SUPFAM" id="SSF52172">
    <property type="entry name" value="CheY-like"/>
    <property type="match status" value="2"/>
</dbReference>
<feature type="domain" description="GGDEF" evidence="6">
    <location>
        <begin position="163"/>
        <end position="291"/>
    </location>
</feature>
<dbReference type="InterPro" id="IPR011006">
    <property type="entry name" value="CheY-like_superfamily"/>
</dbReference>
<dbReference type="InterPro" id="IPR043128">
    <property type="entry name" value="Rev_trsase/Diguanyl_cyclase"/>
</dbReference>
<dbReference type="Gene3D" id="3.40.50.2300">
    <property type="match status" value="2"/>
</dbReference>
<dbReference type="InterPro" id="IPR050706">
    <property type="entry name" value="Cyclic-di-GMP_PDE-like"/>
</dbReference>
<reference evidence="7 8" key="1">
    <citation type="submission" date="2022-06" db="EMBL/GenBank/DDBJ databases">
        <title>Isolation of gut microbiota from human fecal samples.</title>
        <authorList>
            <person name="Pamer E.G."/>
            <person name="Barat B."/>
            <person name="Waligurski E."/>
            <person name="Medina S."/>
            <person name="Paddock L."/>
            <person name="Mostad J."/>
        </authorList>
    </citation>
    <scope>NUCLEOTIDE SEQUENCE [LARGE SCALE GENOMIC DNA]</scope>
    <source>
        <strain evidence="7 8">DFI.9.73</strain>
    </source>
</reference>
<feature type="domain" description="EAL" evidence="5">
    <location>
        <begin position="299"/>
        <end position="553"/>
    </location>
</feature>
<dbReference type="SMART" id="SM00052">
    <property type="entry name" value="EAL"/>
    <property type="match status" value="1"/>
</dbReference>
<dbReference type="SMART" id="SM00267">
    <property type="entry name" value="GGDEF"/>
    <property type="match status" value="2"/>
</dbReference>
<evidence type="ECO:0000256" key="1">
    <source>
        <dbReference type="ARBA" id="ARBA00018672"/>
    </source>
</evidence>